<keyword evidence="1" id="KW-1133">Transmembrane helix</keyword>
<dbReference type="EMBL" id="FQTW01000014">
    <property type="protein sequence ID" value="SHF01004.1"/>
    <property type="molecule type" value="Genomic_DNA"/>
</dbReference>
<evidence type="ECO:0000313" key="2">
    <source>
        <dbReference type="EMBL" id="SHF01004.1"/>
    </source>
</evidence>
<proteinExistence type="predicted"/>
<evidence type="ECO:0000313" key="3">
    <source>
        <dbReference type="Proteomes" id="UP000184462"/>
    </source>
</evidence>
<accession>A0A1M4Y5B6</accession>
<dbReference type="Proteomes" id="UP000184462">
    <property type="component" value="Unassembled WGS sequence"/>
</dbReference>
<sequence length="46" mass="5212">MDFKLDLINIAIGITIAILLLVLFLLIDAVMGLIQLEEQFKNLKQI</sequence>
<dbReference type="AlphaFoldDB" id="A0A1M4Y5B6"/>
<protein>
    <submittedName>
        <fullName evidence="2">Uncharacterized protein</fullName>
    </submittedName>
</protein>
<reference evidence="2 3" key="1">
    <citation type="submission" date="2016-11" db="EMBL/GenBank/DDBJ databases">
        <authorList>
            <person name="Jaros S."/>
            <person name="Januszkiewicz K."/>
            <person name="Wedrychowicz H."/>
        </authorList>
    </citation>
    <scope>NUCLEOTIDE SEQUENCE [LARGE SCALE GENOMIC DNA]</scope>
    <source>
        <strain evidence="2 3">DSM 25661</strain>
    </source>
</reference>
<dbReference type="STRING" id="1155689.SAMN05444278_1143"/>
<evidence type="ECO:0000256" key="1">
    <source>
        <dbReference type="SAM" id="Phobius"/>
    </source>
</evidence>
<keyword evidence="1" id="KW-0472">Membrane</keyword>
<name>A0A1M4Y5B6_9FLAO</name>
<organism evidence="2 3">
    <name type="scientific">Psychroflexus salarius</name>
    <dbReference type="NCBI Taxonomy" id="1155689"/>
    <lineage>
        <taxon>Bacteria</taxon>
        <taxon>Pseudomonadati</taxon>
        <taxon>Bacteroidota</taxon>
        <taxon>Flavobacteriia</taxon>
        <taxon>Flavobacteriales</taxon>
        <taxon>Flavobacteriaceae</taxon>
        <taxon>Psychroflexus</taxon>
    </lineage>
</organism>
<keyword evidence="1" id="KW-0812">Transmembrane</keyword>
<feature type="transmembrane region" description="Helical" evidence="1">
    <location>
        <begin position="12"/>
        <end position="34"/>
    </location>
</feature>
<keyword evidence="3" id="KW-1185">Reference proteome</keyword>
<gene>
    <name evidence="2" type="ORF">SAMN05444278_1143</name>
</gene>